<feature type="transmembrane region" description="Helical" evidence="1">
    <location>
        <begin position="381"/>
        <end position="398"/>
    </location>
</feature>
<evidence type="ECO:0000256" key="1">
    <source>
        <dbReference type="SAM" id="Phobius"/>
    </source>
</evidence>
<evidence type="ECO:0000313" key="3">
    <source>
        <dbReference type="Proteomes" id="UP001229025"/>
    </source>
</evidence>
<keyword evidence="3" id="KW-1185">Reference proteome</keyword>
<feature type="transmembrane region" description="Helical" evidence="1">
    <location>
        <begin position="6"/>
        <end position="22"/>
    </location>
</feature>
<accession>A0ABT6UUL0</accession>
<sequence>MLEQNLLLTSGIIITFSLYFWFRFKRIFCLPILFNAYAFLYFVVGCIIYKYDILNGKNDEYLTLVSFLTFVACLGFNIGYVLIPKKYRYDKNIILRAYTPSFQSVAALFFIGVLAQSYVILKVGPIDFFLIDRKDRFPIMNQYQNILFIAKVVDVALIFSIFRFFKFKTSRDRYLTSAILFYNLFFAIILISRSSLAFNFICVFFFLELFKVISTKKILLLGLSMAACMFFYKGVLYAWILDDADYGSYNPGEFVNWIRNSMTMLKEGYTSDMLPNNSYWIALKSIFMVDPGGEGLSVWFIKEFYSDSYVSGLTYGFSGIIEGYLYLGTIGVFLHFLLIGIFFSYLEKKPSAIKIVLVICAMFIMFRLFRSEIYNFARTYSWYYVYQVLIIVVFDIFLKRWKKEY</sequence>
<organism evidence="2 3">
    <name type="scientific">Cobetia amphilecti</name>
    <dbReference type="NCBI Taxonomy" id="1055104"/>
    <lineage>
        <taxon>Bacteria</taxon>
        <taxon>Pseudomonadati</taxon>
        <taxon>Pseudomonadota</taxon>
        <taxon>Gammaproteobacteria</taxon>
        <taxon>Oceanospirillales</taxon>
        <taxon>Halomonadaceae</taxon>
        <taxon>Cobetia</taxon>
    </lineage>
</organism>
<gene>
    <name evidence="2" type="ORF">QLT01_15480</name>
</gene>
<protein>
    <submittedName>
        <fullName evidence="2">O-antigen polymerase</fullName>
    </submittedName>
</protein>
<reference evidence="3" key="1">
    <citation type="submission" date="2023-07" db="EMBL/GenBank/DDBJ databases">
        <title>Genome-based characterization of strain KMM 296 and proposal for reclassification of Cobetia litoralis and Cobetia pacifica, and emended description of the species Cobetia amphilecti and Cobetia marina.</title>
        <authorList>
            <person name="Balabanova L."/>
            <person name="Nedashkovskaya O."/>
        </authorList>
    </citation>
    <scope>NUCLEOTIDE SEQUENCE [LARGE SCALE GENOMIC DNA]</scope>
    <source>
        <strain evidence="3">NRIC 0815</strain>
    </source>
</reference>
<feature type="transmembrane region" description="Helical" evidence="1">
    <location>
        <begin position="324"/>
        <end position="345"/>
    </location>
</feature>
<keyword evidence="1" id="KW-0472">Membrane</keyword>
<dbReference type="EMBL" id="JASCSA010000015">
    <property type="protein sequence ID" value="MDI5885748.1"/>
    <property type="molecule type" value="Genomic_DNA"/>
</dbReference>
<evidence type="ECO:0000313" key="2">
    <source>
        <dbReference type="EMBL" id="MDI5885748.1"/>
    </source>
</evidence>
<feature type="transmembrane region" description="Helical" evidence="1">
    <location>
        <begin position="352"/>
        <end position="369"/>
    </location>
</feature>
<dbReference type="Proteomes" id="UP001229025">
    <property type="component" value="Unassembled WGS sequence"/>
</dbReference>
<keyword evidence="1" id="KW-1133">Transmembrane helix</keyword>
<keyword evidence="1" id="KW-0812">Transmembrane</keyword>
<dbReference type="RefSeq" id="WP_284727411.1">
    <property type="nucleotide sequence ID" value="NZ_JASCSA010000015.1"/>
</dbReference>
<feature type="transmembrane region" description="Helical" evidence="1">
    <location>
        <begin position="29"/>
        <end position="51"/>
    </location>
</feature>
<feature type="transmembrane region" description="Helical" evidence="1">
    <location>
        <begin position="143"/>
        <end position="162"/>
    </location>
</feature>
<name>A0ABT6UUL0_9GAMM</name>
<proteinExistence type="predicted"/>
<feature type="transmembrane region" description="Helical" evidence="1">
    <location>
        <begin position="104"/>
        <end position="123"/>
    </location>
</feature>
<comment type="caution">
    <text evidence="2">The sequence shown here is derived from an EMBL/GenBank/DDBJ whole genome shotgun (WGS) entry which is preliminary data.</text>
</comment>
<feature type="transmembrane region" description="Helical" evidence="1">
    <location>
        <begin position="63"/>
        <end position="83"/>
    </location>
</feature>
<feature type="transmembrane region" description="Helical" evidence="1">
    <location>
        <begin position="220"/>
        <end position="240"/>
    </location>
</feature>